<dbReference type="Pfam" id="PF05685">
    <property type="entry name" value="Uma2"/>
    <property type="match status" value="1"/>
</dbReference>
<dbReference type="RefSeq" id="WP_017712633.1">
    <property type="nucleotide sequence ID" value="NZ_KB235937.1"/>
</dbReference>
<evidence type="ECO:0000313" key="3">
    <source>
        <dbReference type="Proteomes" id="UP000034681"/>
    </source>
</evidence>
<feature type="domain" description="Putative restriction endonuclease" evidence="1">
    <location>
        <begin position="15"/>
        <end position="168"/>
    </location>
</feature>
<reference evidence="2" key="1">
    <citation type="submission" date="2012-04" db="EMBL/GenBank/DDBJ databases">
        <authorList>
            <person name="Borisov I.G."/>
            <person name="Ivanikova N.V."/>
            <person name="Pinevich A.V."/>
        </authorList>
    </citation>
    <scope>NUCLEOTIDE SEQUENCE</scope>
    <source>
        <strain evidence="2">CALU 1027</strain>
    </source>
</reference>
<dbReference type="eggNOG" id="COG4636">
    <property type="taxonomic scope" value="Bacteria"/>
</dbReference>
<accession>A0A0M2PSN0</accession>
<dbReference type="InterPro" id="IPR008538">
    <property type="entry name" value="Uma2"/>
</dbReference>
<protein>
    <recommendedName>
        <fullName evidence="1">Putative restriction endonuclease domain-containing protein</fullName>
    </recommendedName>
</protein>
<sequence>MLLQPSVQRADRLNLENFLQLPNIEESPAWEFVGQVAVQKPMPTLYHSRLQKRLVARIDGLGMDYEAFPELRCVLSTSSVVPDVAVVRADRIPAENGPLMGPPDWAIEILSPDQPSLTVIAKLKSCLREGIQLAWLMDPQEQLVLVMWPDRPLLLCEGEREIPGLAGLDLGLTAGRMFQEWLR</sequence>
<dbReference type="STRING" id="317619.GCA_000332315_02222"/>
<dbReference type="SUPFAM" id="SSF52980">
    <property type="entry name" value="Restriction endonuclease-like"/>
    <property type="match status" value="1"/>
</dbReference>
<evidence type="ECO:0000259" key="1">
    <source>
        <dbReference type="Pfam" id="PF05685"/>
    </source>
</evidence>
<dbReference type="InterPro" id="IPR011335">
    <property type="entry name" value="Restrct_endonuc-II-like"/>
</dbReference>
<evidence type="ECO:0000313" key="2">
    <source>
        <dbReference type="EMBL" id="KKI99129.1"/>
    </source>
</evidence>
<gene>
    <name evidence="2" type="ORF">PROH_15245</name>
</gene>
<dbReference type="PANTHER" id="PTHR34107">
    <property type="entry name" value="SLL0198 PROTEIN-RELATED"/>
    <property type="match status" value="1"/>
</dbReference>
<proteinExistence type="predicted"/>
<dbReference type="PANTHER" id="PTHR34107:SF5">
    <property type="entry name" value="SLL1355 PROTEIN"/>
    <property type="match status" value="1"/>
</dbReference>
<dbReference type="Proteomes" id="UP000034681">
    <property type="component" value="Unassembled WGS sequence"/>
</dbReference>
<organism evidence="2 3">
    <name type="scientific">Prochlorothrix hollandica PCC 9006 = CALU 1027</name>
    <dbReference type="NCBI Taxonomy" id="317619"/>
    <lineage>
        <taxon>Bacteria</taxon>
        <taxon>Bacillati</taxon>
        <taxon>Cyanobacteriota</taxon>
        <taxon>Cyanophyceae</taxon>
        <taxon>Prochlorotrichales</taxon>
        <taxon>Prochlorotrichaceae</taxon>
        <taxon>Prochlorothrix</taxon>
    </lineage>
</organism>
<dbReference type="EMBL" id="AJTX02000006">
    <property type="protein sequence ID" value="KKI99129.1"/>
    <property type="molecule type" value="Genomic_DNA"/>
</dbReference>
<keyword evidence="3" id="KW-1185">Reference proteome</keyword>
<name>A0A0M2PSN0_PROHO</name>
<dbReference type="InterPro" id="IPR012296">
    <property type="entry name" value="Nuclease_put_TT1808"/>
</dbReference>
<dbReference type="Gene3D" id="3.90.1570.10">
    <property type="entry name" value="tt1808, chain A"/>
    <property type="match status" value="1"/>
</dbReference>
<comment type="caution">
    <text evidence="2">The sequence shown here is derived from an EMBL/GenBank/DDBJ whole genome shotgun (WGS) entry which is preliminary data.</text>
</comment>
<dbReference type="OrthoDB" id="461333at2"/>
<dbReference type="CDD" id="cd06260">
    <property type="entry name" value="DUF820-like"/>
    <property type="match status" value="1"/>
</dbReference>
<dbReference type="AlphaFoldDB" id="A0A0M2PSN0"/>